<accession>A0AAD2H382</accession>
<dbReference type="EMBL" id="CAVNYO010000136">
    <property type="protein sequence ID" value="CAK5267870.1"/>
    <property type="molecule type" value="Genomic_DNA"/>
</dbReference>
<dbReference type="GO" id="GO:0003676">
    <property type="term" value="F:nucleic acid binding"/>
    <property type="evidence" value="ECO:0007669"/>
    <property type="project" value="InterPro"/>
</dbReference>
<dbReference type="PANTHER" id="PTHR35871:SF1">
    <property type="entry name" value="CXC1-LIKE CYSTEINE CLUSTER ASSOCIATED WITH KDZ TRANSPOSASES DOMAIN-CONTAINING PROTEIN"/>
    <property type="match status" value="1"/>
</dbReference>
<proteinExistence type="predicted"/>
<dbReference type="Proteomes" id="UP001295794">
    <property type="component" value="Unassembled WGS sequence"/>
</dbReference>
<dbReference type="Gene3D" id="3.30.420.10">
    <property type="entry name" value="Ribonuclease H-like superfamily/Ribonuclease H"/>
    <property type="match status" value="1"/>
</dbReference>
<protein>
    <recommendedName>
        <fullName evidence="3">Tc1-like transposase DDE domain-containing protein</fullName>
    </recommendedName>
</protein>
<keyword evidence="2" id="KW-1185">Reference proteome</keyword>
<organism evidence="1 2">
    <name type="scientific">Mycena citricolor</name>
    <dbReference type="NCBI Taxonomy" id="2018698"/>
    <lineage>
        <taxon>Eukaryota</taxon>
        <taxon>Fungi</taxon>
        <taxon>Dikarya</taxon>
        <taxon>Basidiomycota</taxon>
        <taxon>Agaricomycotina</taxon>
        <taxon>Agaricomycetes</taxon>
        <taxon>Agaricomycetidae</taxon>
        <taxon>Agaricales</taxon>
        <taxon>Marasmiineae</taxon>
        <taxon>Mycenaceae</taxon>
        <taxon>Mycena</taxon>
    </lineage>
</organism>
<dbReference type="InterPro" id="IPR036397">
    <property type="entry name" value="RNaseH_sf"/>
</dbReference>
<evidence type="ECO:0008006" key="3">
    <source>
        <dbReference type="Google" id="ProtNLM"/>
    </source>
</evidence>
<sequence length="491" mass="56568">MAHMKASVIAAQAGGWSVNNGGRNVRRWVRVWINTRKLPTSSRGKHAKTWSFLSDPNLREKISVFLRTNKWAVDPSKLHAFLNNKMLPEEAQSYAKGVVENEMPEGLKKYIEMDILPRQFQVKKHISLETCHQIMLEQGFRFTEHKKGLYFDGHERPDVVSDRQDRYIPAMLDIHRPRLVKYTVGSVDDELLGPSIKDWIQYPVSTFVRPRLVLCAHDEMTAQANDGLKKSWVLEGEQPLRKKGVGRGLHQSDVICSTVGWLKDASQTLEYGKNYEGYWNGELFIKQIIEKIIPAFEAAHGPGHQMLFMIDNSQGHSAYAEDALVVNRMNLNPGGKQALMRPGWFIKDGRTVSQPMVFEPGHASAGKAKDFQQQRSLVQETIENARHLCIILPKYHCELNFIEFFWGAVKRYLRDNCDYSFDTLRANMPKALESVKLSTIRKWEHRTFRWLEAYSVGLDAKDAQKRVKEFSSHRYKSHRRVPESLAAQFDE</sequence>
<dbReference type="PANTHER" id="PTHR35871">
    <property type="entry name" value="EXPRESSED PROTEIN"/>
    <property type="match status" value="1"/>
</dbReference>
<name>A0AAD2H382_9AGAR</name>
<evidence type="ECO:0000313" key="2">
    <source>
        <dbReference type="Proteomes" id="UP001295794"/>
    </source>
</evidence>
<comment type="caution">
    <text evidence="1">The sequence shown here is derived from an EMBL/GenBank/DDBJ whole genome shotgun (WGS) entry which is preliminary data.</text>
</comment>
<evidence type="ECO:0000313" key="1">
    <source>
        <dbReference type="EMBL" id="CAK5267870.1"/>
    </source>
</evidence>
<reference evidence="1" key="1">
    <citation type="submission" date="2023-11" db="EMBL/GenBank/DDBJ databases">
        <authorList>
            <person name="De Vega J J."/>
            <person name="De Vega J J."/>
        </authorList>
    </citation>
    <scope>NUCLEOTIDE SEQUENCE</scope>
</reference>
<dbReference type="AlphaFoldDB" id="A0AAD2H382"/>
<gene>
    <name evidence="1" type="ORF">MYCIT1_LOCUS10747</name>
</gene>